<dbReference type="AlphaFoldDB" id="A0A1U7DFP8"/>
<dbReference type="Proteomes" id="UP000187266">
    <property type="component" value="Chromosome"/>
</dbReference>
<dbReference type="EMBL" id="CP019124">
    <property type="protein sequence ID" value="APX88830.1"/>
    <property type="molecule type" value="Genomic_DNA"/>
</dbReference>
<proteinExistence type="predicted"/>
<reference evidence="1 2" key="1">
    <citation type="submission" date="2017-01" db="EMBL/GenBank/DDBJ databases">
        <title>Genomic analysis of Xuhuaishuia manganoxidans DY6-4.</title>
        <authorList>
            <person name="Wang X."/>
        </authorList>
    </citation>
    <scope>NUCLEOTIDE SEQUENCE [LARGE SCALE GENOMIC DNA]</scope>
    <source>
        <strain evidence="1 2">DY6-4</strain>
    </source>
</reference>
<keyword evidence="2" id="KW-1185">Reference proteome</keyword>
<accession>A0A1U7DFP8</accession>
<name>A0A1U7DFP8_9RHOB</name>
<organism evidence="1 2">
    <name type="scientific">Brevirhabdus pacifica</name>
    <dbReference type="NCBI Taxonomy" id="1267768"/>
    <lineage>
        <taxon>Bacteria</taxon>
        <taxon>Pseudomonadati</taxon>
        <taxon>Pseudomonadota</taxon>
        <taxon>Alphaproteobacteria</taxon>
        <taxon>Rhodobacterales</taxon>
        <taxon>Paracoccaceae</taxon>
        <taxon>Brevirhabdus</taxon>
    </lineage>
</organism>
<sequence>MRREIVDELFPVLDDVAEILGVLSKIRKPIFTRKEFNDRYREFVNQNPSIKKPLTESQVLKLLFHFNVIGNITTGNHRVFAYNSDTKVMNMDENICIHNGLIHSLDIL</sequence>
<gene>
    <name evidence="1" type="ORF">BV394_03030</name>
</gene>
<protein>
    <submittedName>
        <fullName evidence="1">Uncharacterized protein</fullName>
    </submittedName>
</protein>
<evidence type="ECO:0000313" key="1">
    <source>
        <dbReference type="EMBL" id="APX88830.1"/>
    </source>
</evidence>
<evidence type="ECO:0000313" key="2">
    <source>
        <dbReference type="Proteomes" id="UP000187266"/>
    </source>
</evidence>